<name>A0A7W8HH43_9BURK</name>
<reference evidence="1 2" key="1">
    <citation type="submission" date="2020-08" db="EMBL/GenBank/DDBJ databases">
        <title>Genomic Encyclopedia of Type Strains, Phase IV (KMG-IV): sequencing the most valuable type-strain genomes for metagenomic binning, comparative biology and taxonomic classification.</title>
        <authorList>
            <person name="Goeker M."/>
        </authorList>
    </citation>
    <scope>NUCLEOTIDE SEQUENCE [LARGE SCALE GENOMIC DNA]</scope>
    <source>
        <strain evidence="1 2">DSM 29781</strain>
    </source>
</reference>
<organism evidence="1 2">
    <name type="scientific">Quisquiliibacterium transsilvanicum</name>
    <dbReference type="NCBI Taxonomy" id="1549638"/>
    <lineage>
        <taxon>Bacteria</taxon>
        <taxon>Pseudomonadati</taxon>
        <taxon>Pseudomonadota</taxon>
        <taxon>Betaproteobacteria</taxon>
        <taxon>Burkholderiales</taxon>
        <taxon>Burkholderiaceae</taxon>
        <taxon>Quisquiliibacterium</taxon>
    </lineage>
</organism>
<evidence type="ECO:0000313" key="1">
    <source>
        <dbReference type="EMBL" id="MBB5271356.1"/>
    </source>
</evidence>
<comment type="caution">
    <text evidence="1">The sequence shown here is derived from an EMBL/GenBank/DDBJ whole genome shotgun (WGS) entry which is preliminary data.</text>
</comment>
<accession>A0A7W8HH43</accession>
<dbReference type="EMBL" id="JACHGB010000003">
    <property type="protein sequence ID" value="MBB5271356.1"/>
    <property type="molecule type" value="Genomic_DNA"/>
</dbReference>
<gene>
    <name evidence="1" type="ORF">HNQ70_001366</name>
</gene>
<dbReference type="AlphaFoldDB" id="A0A7W8HH43"/>
<dbReference type="RefSeq" id="WP_183965660.1">
    <property type="nucleotide sequence ID" value="NZ_BAABEW010000001.1"/>
</dbReference>
<evidence type="ECO:0000313" key="2">
    <source>
        <dbReference type="Proteomes" id="UP000532440"/>
    </source>
</evidence>
<protein>
    <submittedName>
        <fullName evidence="1">Uncharacterized protein</fullName>
    </submittedName>
</protein>
<sequence length="163" mass="18235">MEYSLDSATAFLAASKQAVRRLEWVRRPSEREAQWYEAVSPVAVNGVIQEATTLRIQWRPPTGSRLEMYNAGLLFLGKRIYAVDYDPDKTHKNKCGIGRPYFGKKIGPGTHVHTPSQDGTGYAEPMDDFGALERLFHYFVTSARIDVPGGLAKTPPLQLQLLP</sequence>
<dbReference type="Proteomes" id="UP000532440">
    <property type="component" value="Unassembled WGS sequence"/>
</dbReference>
<keyword evidence="2" id="KW-1185">Reference proteome</keyword>
<proteinExistence type="predicted"/>